<organism evidence="7 8">
    <name type="scientific">Rhizopus stolonifer</name>
    <name type="common">Rhizopus nigricans</name>
    <dbReference type="NCBI Taxonomy" id="4846"/>
    <lineage>
        <taxon>Eukaryota</taxon>
        <taxon>Fungi</taxon>
        <taxon>Fungi incertae sedis</taxon>
        <taxon>Mucoromycota</taxon>
        <taxon>Mucoromycotina</taxon>
        <taxon>Mucoromycetes</taxon>
        <taxon>Mucorales</taxon>
        <taxon>Mucorineae</taxon>
        <taxon>Rhizopodaceae</taxon>
        <taxon>Rhizopus</taxon>
    </lineage>
</organism>
<keyword evidence="2" id="KW-0349">Heme</keyword>
<keyword evidence="6" id="KW-0472">Membrane</keyword>
<evidence type="ECO:0008006" key="9">
    <source>
        <dbReference type="Google" id="ProtNLM"/>
    </source>
</evidence>
<accession>A0A367IIK3</accession>
<dbReference type="Pfam" id="PF00067">
    <property type="entry name" value="p450"/>
    <property type="match status" value="1"/>
</dbReference>
<evidence type="ECO:0000313" key="8">
    <source>
        <dbReference type="Proteomes" id="UP000253551"/>
    </source>
</evidence>
<dbReference type="GO" id="GO:0016705">
    <property type="term" value="F:oxidoreductase activity, acting on paired donors, with incorporation or reduction of molecular oxygen"/>
    <property type="evidence" value="ECO:0007669"/>
    <property type="project" value="InterPro"/>
</dbReference>
<dbReference type="EMBL" id="PJQM01008028">
    <property type="protein sequence ID" value="RCH77497.1"/>
    <property type="molecule type" value="Genomic_DNA"/>
</dbReference>
<dbReference type="OrthoDB" id="3934656at2759"/>
<evidence type="ECO:0000256" key="3">
    <source>
        <dbReference type="ARBA" id="ARBA00022723"/>
    </source>
</evidence>
<keyword evidence="4" id="KW-0560">Oxidoreductase</keyword>
<dbReference type="GO" id="GO:0020037">
    <property type="term" value="F:heme binding"/>
    <property type="evidence" value="ECO:0007669"/>
    <property type="project" value="InterPro"/>
</dbReference>
<keyword evidence="3" id="KW-0479">Metal-binding</keyword>
<keyword evidence="8" id="KW-1185">Reference proteome</keyword>
<protein>
    <recommendedName>
        <fullName evidence="9">Cytochrome P450-dit2</fullName>
    </recommendedName>
</protein>
<dbReference type="GO" id="GO:0005506">
    <property type="term" value="F:iron ion binding"/>
    <property type="evidence" value="ECO:0007669"/>
    <property type="project" value="InterPro"/>
</dbReference>
<comment type="caution">
    <text evidence="7">The sequence shown here is derived from an EMBL/GenBank/DDBJ whole genome shotgun (WGS) entry which is preliminary data.</text>
</comment>
<dbReference type="STRING" id="4846.A0A367IIK3"/>
<sequence>MEKASQIHQDHLVSVVGITAAASLIYSCYYLYSSYDRCRNAKFFKEIPTPKSHFPYLGHMLALSETPSVQINQWHDELGPIIKLRMGRRTWVMVNDPLLAYKIFVNNSALTSYRPKTVYGFGHYGMQGKGVVFAQPNIGHRKNRAAALSLLAPKHIANFAANIKEESANLVTRLLETTEKEGSVDPLKDLQFSALNVILDAVFGKRFTSVDDDEFC</sequence>
<evidence type="ECO:0000313" key="7">
    <source>
        <dbReference type="EMBL" id="RCH77497.1"/>
    </source>
</evidence>
<reference evidence="7 8" key="1">
    <citation type="journal article" date="2018" name="G3 (Bethesda)">
        <title>Phylogenetic and Phylogenomic Definition of Rhizopus Species.</title>
        <authorList>
            <person name="Gryganskyi A.P."/>
            <person name="Golan J."/>
            <person name="Dolatabadi S."/>
            <person name="Mondo S."/>
            <person name="Robb S."/>
            <person name="Idnurm A."/>
            <person name="Muszewska A."/>
            <person name="Steczkiewicz K."/>
            <person name="Masonjones S."/>
            <person name="Liao H.L."/>
            <person name="Gajdeczka M.T."/>
            <person name="Anike F."/>
            <person name="Vuek A."/>
            <person name="Anishchenko I.M."/>
            <person name="Voigt K."/>
            <person name="de Hoog G.S."/>
            <person name="Smith M.E."/>
            <person name="Heitman J."/>
            <person name="Vilgalys R."/>
            <person name="Stajich J.E."/>
        </authorList>
    </citation>
    <scope>NUCLEOTIDE SEQUENCE [LARGE SCALE GENOMIC DNA]</scope>
    <source>
        <strain evidence="7 8">LSU 92-RS-03</strain>
    </source>
</reference>
<evidence type="ECO:0000256" key="4">
    <source>
        <dbReference type="ARBA" id="ARBA00023002"/>
    </source>
</evidence>
<keyword evidence="6" id="KW-1133">Transmembrane helix</keyword>
<evidence type="ECO:0000256" key="1">
    <source>
        <dbReference type="ARBA" id="ARBA00010617"/>
    </source>
</evidence>
<dbReference type="GO" id="GO:0004497">
    <property type="term" value="F:monooxygenase activity"/>
    <property type="evidence" value="ECO:0007669"/>
    <property type="project" value="InterPro"/>
</dbReference>
<dbReference type="PANTHER" id="PTHR24289">
    <property type="entry name" value="STEROID 17-ALPHA-HYDROXYLASE/17,20 LYASE"/>
    <property type="match status" value="1"/>
</dbReference>
<dbReference type="PANTHER" id="PTHR24289:SF1">
    <property type="entry name" value="STEROID 17-ALPHA-HYDROXYLASE_17,20 LYASE"/>
    <property type="match status" value="1"/>
</dbReference>
<evidence type="ECO:0000256" key="6">
    <source>
        <dbReference type="SAM" id="Phobius"/>
    </source>
</evidence>
<proteinExistence type="inferred from homology"/>
<dbReference type="InterPro" id="IPR036396">
    <property type="entry name" value="Cyt_P450_sf"/>
</dbReference>
<keyword evidence="6" id="KW-0812">Transmembrane</keyword>
<name>A0A367IIK3_RHIST</name>
<dbReference type="AlphaFoldDB" id="A0A367IIK3"/>
<evidence type="ECO:0000256" key="5">
    <source>
        <dbReference type="ARBA" id="ARBA00023004"/>
    </source>
</evidence>
<feature type="transmembrane region" description="Helical" evidence="6">
    <location>
        <begin position="12"/>
        <end position="32"/>
    </location>
</feature>
<gene>
    <name evidence="7" type="ORF">CU098_003660</name>
</gene>
<dbReference type="InterPro" id="IPR001128">
    <property type="entry name" value="Cyt_P450"/>
</dbReference>
<feature type="non-terminal residue" evidence="7">
    <location>
        <position position="216"/>
    </location>
</feature>
<dbReference type="Proteomes" id="UP000253551">
    <property type="component" value="Unassembled WGS sequence"/>
</dbReference>
<dbReference type="PROSITE" id="PS51257">
    <property type="entry name" value="PROKAR_LIPOPROTEIN"/>
    <property type="match status" value="1"/>
</dbReference>
<evidence type="ECO:0000256" key="2">
    <source>
        <dbReference type="ARBA" id="ARBA00022617"/>
    </source>
</evidence>
<comment type="similarity">
    <text evidence="1">Belongs to the cytochrome P450 family.</text>
</comment>
<keyword evidence="5" id="KW-0408">Iron</keyword>
<dbReference type="Gene3D" id="1.10.630.10">
    <property type="entry name" value="Cytochrome P450"/>
    <property type="match status" value="1"/>
</dbReference>
<dbReference type="SUPFAM" id="SSF48264">
    <property type="entry name" value="Cytochrome P450"/>
    <property type="match status" value="1"/>
</dbReference>